<dbReference type="InterPro" id="IPR027619">
    <property type="entry name" value="C-S_lyase_PatB-like"/>
</dbReference>
<comment type="similarity">
    <text evidence="5">Belongs to the class-II pyridoxal-phosphate-dependent aminotransferase family. MalY/PatB cystathionine beta-lyase subfamily.</text>
</comment>
<dbReference type="Gene3D" id="3.40.640.10">
    <property type="entry name" value="Type I PLP-dependent aspartate aminotransferase-like (Major domain)"/>
    <property type="match status" value="1"/>
</dbReference>
<dbReference type="InterPro" id="IPR004839">
    <property type="entry name" value="Aminotransferase_I/II_large"/>
</dbReference>
<gene>
    <name evidence="7" type="ORF">QR721_09495</name>
</gene>
<dbReference type="InterPro" id="IPR051798">
    <property type="entry name" value="Class-II_PLP-Dep_Aminotrans"/>
</dbReference>
<dbReference type="Gene3D" id="3.90.1150.10">
    <property type="entry name" value="Aspartate Aminotransferase, domain 1"/>
    <property type="match status" value="1"/>
</dbReference>
<dbReference type="RefSeq" id="WP_348026320.1">
    <property type="nucleotide sequence ID" value="NZ_CP129113.1"/>
</dbReference>
<evidence type="ECO:0000256" key="4">
    <source>
        <dbReference type="ARBA" id="ARBA00023239"/>
    </source>
</evidence>
<reference evidence="7" key="1">
    <citation type="submission" date="2023-06" db="EMBL/GenBank/DDBJ databases">
        <title>A Treasure from Seagulls: Isolation and Description of Aciduricobacillus qingdaonensis gen. nov., sp. nov., a Rare Obligately Uric Acid-utilizing Member in the Family Bacillaceae.</title>
        <authorList>
            <person name="Liu W."/>
            <person name="Wang B."/>
        </authorList>
    </citation>
    <scope>NUCLEOTIDE SEQUENCE</scope>
    <source>
        <strain evidence="7">44XB</strain>
    </source>
</reference>
<dbReference type="CDD" id="cd00609">
    <property type="entry name" value="AAT_like"/>
    <property type="match status" value="1"/>
</dbReference>
<dbReference type="GO" id="GO:0016829">
    <property type="term" value="F:lyase activity"/>
    <property type="evidence" value="ECO:0007669"/>
    <property type="project" value="UniProtKB-KW"/>
</dbReference>
<dbReference type="Pfam" id="PF00155">
    <property type="entry name" value="Aminotran_1_2"/>
    <property type="match status" value="1"/>
</dbReference>
<keyword evidence="3" id="KW-0663">Pyridoxal phosphate</keyword>
<dbReference type="SUPFAM" id="SSF53383">
    <property type="entry name" value="PLP-dependent transferases"/>
    <property type="match status" value="1"/>
</dbReference>
<evidence type="ECO:0000313" key="7">
    <source>
        <dbReference type="EMBL" id="WLV23870.1"/>
    </source>
</evidence>
<dbReference type="PANTHER" id="PTHR43525:SF1">
    <property type="entry name" value="PROTEIN MALY"/>
    <property type="match status" value="1"/>
</dbReference>
<evidence type="ECO:0000256" key="5">
    <source>
        <dbReference type="ARBA" id="ARBA00037974"/>
    </source>
</evidence>
<accession>A0ABY9KTK3</accession>
<evidence type="ECO:0000256" key="3">
    <source>
        <dbReference type="ARBA" id="ARBA00022898"/>
    </source>
</evidence>
<dbReference type="PANTHER" id="PTHR43525">
    <property type="entry name" value="PROTEIN MALY"/>
    <property type="match status" value="1"/>
</dbReference>
<dbReference type="InterPro" id="IPR015421">
    <property type="entry name" value="PyrdxlP-dep_Trfase_major"/>
</dbReference>
<dbReference type="InterPro" id="IPR015422">
    <property type="entry name" value="PyrdxlP-dep_Trfase_small"/>
</dbReference>
<organism evidence="7 8">
    <name type="scientific">Aciduricibacillus chroicocephali</name>
    <dbReference type="NCBI Taxonomy" id="3054939"/>
    <lineage>
        <taxon>Bacteria</taxon>
        <taxon>Bacillati</taxon>
        <taxon>Bacillota</taxon>
        <taxon>Bacilli</taxon>
        <taxon>Bacillales</taxon>
        <taxon>Bacillaceae</taxon>
        <taxon>Aciduricibacillus</taxon>
    </lineage>
</organism>
<dbReference type="InterPro" id="IPR015424">
    <property type="entry name" value="PyrdxlP-dep_Trfase"/>
</dbReference>
<comment type="cofactor">
    <cofactor evidence="1">
        <name>pyridoxal 5'-phosphate</name>
        <dbReference type="ChEBI" id="CHEBI:597326"/>
    </cofactor>
</comment>
<dbReference type="EC" id="4.4.1.13" evidence="2"/>
<evidence type="ECO:0000259" key="6">
    <source>
        <dbReference type="Pfam" id="PF00155"/>
    </source>
</evidence>
<name>A0ABY9KTK3_9BACI</name>
<protein>
    <recommendedName>
        <fullName evidence="2">cysteine-S-conjugate beta-lyase</fullName>
        <ecNumber evidence="2">4.4.1.13</ecNumber>
    </recommendedName>
</protein>
<dbReference type="Proteomes" id="UP001180087">
    <property type="component" value="Chromosome"/>
</dbReference>
<evidence type="ECO:0000256" key="2">
    <source>
        <dbReference type="ARBA" id="ARBA00012224"/>
    </source>
</evidence>
<proteinExistence type="inferred from homology"/>
<feature type="domain" description="Aminotransferase class I/classII large" evidence="6">
    <location>
        <begin position="29"/>
        <end position="381"/>
    </location>
</feature>
<dbReference type="NCBIfam" id="TIGR04350">
    <property type="entry name" value="C_S_lyase_PatB"/>
    <property type="match status" value="1"/>
</dbReference>
<evidence type="ECO:0000313" key="8">
    <source>
        <dbReference type="Proteomes" id="UP001180087"/>
    </source>
</evidence>
<evidence type="ECO:0000256" key="1">
    <source>
        <dbReference type="ARBA" id="ARBA00001933"/>
    </source>
</evidence>
<keyword evidence="4 7" id="KW-0456">Lyase</keyword>
<sequence length="392" mass="44192">MNIFQDIRNRKNTKSAKWDGLQEVFGTDDLIPLWVADMDFPAPDAVVTALKERAEHGIFGYTLVDEEVKQTITKWLKRRHKWLVPEQWLSFSPGVVTSIDMAIQALTSPGDEIIIQTPVYTPFFNSIRNHGRQIVENPLVLKDGRYEIDFENLDEKLKNAKALLFCSPHNPVGRVWTQEELEKVASLCQKHSVTLLTDEIHCDLIYEGSRHIPIASLPGGISKRTVTFMSPSKTFNLAGLQASFIVTENAAMKRKIDNQILIQGHKNLNTMGITAMQAAFEHGEEWLHELMNTITANRDYAINELESNLPGIHVIRPEGTYLLWVDCTTLGLESMDLKKFMIEKARVGLNAGTSYGSGGEPFMRINLACQRSTLQEGIERIINAVKESDLLS</sequence>
<keyword evidence="8" id="KW-1185">Reference proteome</keyword>
<dbReference type="EMBL" id="CP129113">
    <property type="protein sequence ID" value="WLV23870.1"/>
    <property type="molecule type" value="Genomic_DNA"/>
</dbReference>